<keyword evidence="8" id="KW-1185">Reference proteome</keyword>
<dbReference type="GO" id="GO:0008914">
    <property type="term" value="F:leucyl-tRNA--protein transferase activity"/>
    <property type="evidence" value="ECO:0007669"/>
    <property type="project" value="UniProtKB-UniRule"/>
</dbReference>
<dbReference type="InterPro" id="IPR007472">
    <property type="entry name" value="N-end_Aminoacyl_Trfase_C"/>
</dbReference>
<dbReference type="GO" id="GO:0071596">
    <property type="term" value="P:ubiquitin-dependent protein catabolic process via the N-end rule pathway"/>
    <property type="evidence" value="ECO:0007669"/>
    <property type="project" value="InterPro"/>
</dbReference>
<evidence type="ECO:0000313" key="8">
    <source>
        <dbReference type="Proteomes" id="UP000228621"/>
    </source>
</evidence>
<dbReference type="OrthoDB" id="9782022at2"/>
<evidence type="ECO:0000256" key="4">
    <source>
        <dbReference type="HAMAP-Rule" id="MF_00689"/>
    </source>
</evidence>
<comment type="catalytic activity">
    <reaction evidence="4">
        <text>N-terminal L-glutamyl-[protein] + L-leucyl-tRNA(Leu) = N-terminal L-leucyl-L-glutamyl-[protein] + tRNA(Leu) + H(+)</text>
        <dbReference type="Rhea" id="RHEA:50412"/>
        <dbReference type="Rhea" id="RHEA-COMP:9613"/>
        <dbReference type="Rhea" id="RHEA-COMP:9622"/>
        <dbReference type="Rhea" id="RHEA-COMP:12664"/>
        <dbReference type="Rhea" id="RHEA-COMP:12668"/>
        <dbReference type="ChEBI" id="CHEBI:15378"/>
        <dbReference type="ChEBI" id="CHEBI:64721"/>
        <dbReference type="ChEBI" id="CHEBI:78442"/>
        <dbReference type="ChEBI" id="CHEBI:78494"/>
        <dbReference type="ChEBI" id="CHEBI:133041"/>
        <dbReference type="EC" id="2.3.2.29"/>
    </reaction>
</comment>
<accession>A0A2A5JSU5</accession>
<proteinExistence type="inferred from homology"/>
<dbReference type="InterPro" id="IPR007471">
    <property type="entry name" value="N-end_Aminoacyl_Trfase_N"/>
</dbReference>
<keyword evidence="1 4" id="KW-0963">Cytoplasm</keyword>
<comment type="catalytic activity">
    <reaction evidence="4">
        <text>N-terminal L-aspartyl-[protein] + L-leucyl-tRNA(Leu) = N-terminal L-leucyl-L-aspartyl-[protein] + tRNA(Leu) + H(+)</text>
        <dbReference type="Rhea" id="RHEA:50420"/>
        <dbReference type="Rhea" id="RHEA-COMP:9613"/>
        <dbReference type="Rhea" id="RHEA-COMP:9622"/>
        <dbReference type="Rhea" id="RHEA-COMP:12669"/>
        <dbReference type="Rhea" id="RHEA-COMP:12674"/>
        <dbReference type="ChEBI" id="CHEBI:15378"/>
        <dbReference type="ChEBI" id="CHEBI:64720"/>
        <dbReference type="ChEBI" id="CHEBI:78442"/>
        <dbReference type="ChEBI" id="CHEBI:78494"/>
        <dbReference type="ChEBI" id="CHEBI:133042"/>
        <dbReference type="EC" id="2.3.2.29"/>
    </reaction>
</comment>
<dbReference type="EC" id="2.3.2.29" evidence="4"/>
<gene>
    <name evidence="4" type="primary">bpt</name>
    <name evidence="7" type="ORF">CEX98_07005</name>
</gene>
<comment type="caution">
    <text evidence="7">The sequence shown here is derived from an EMBL/GenBank/DDBJ whole genome shotgun (WGS) entry which is preliminary data.</text>
</comment>
<evidence type="ECO:0000259" key="5">
    <source>
        <dbReference type="Pfam" id="PF04376"/>
    </source>
</evidence>
<evidence type="ECO:0000259" key="6">
    <source>
        <dbReference type="Pfam" id="PF04377"/>
    </source>
</evidence>
<dbReference type="GO" id="GO:0005737">
    <property type="term" value="C:cytoplasm"/>
    <property type="evidence" value="ECO:0007669"/>
    <property type="project" value="UniProtKB-SubCell"/>
</dbReference>
<dbReference type="NCBIfam" id="NF002341">
    <property type="entry name" value="PRK01305.1-1"/>
    <property type="match status" value="1"/>
</dbReference>
<dbReference type="AlphaFoldDB" id="A0A2A5JSU5"/>
<feature type="domain" description="N-end rule aminoacyl transferase C-terminal" evidence="6">
    <location>
        <begin position="105"/>
        <end position="226"/>
    </location>
</feature>
<dbReference type="SUPFAM" id="SSF55729">
    <property type="entry name" value="Acyl-CoA N-acyltransferases (Nat)"/>
    <property type="match status" value="1"/>
</dbReference>
<evidence type="ECO:0000256" key="2">
    <source>
        <dbReference type="ARBA" id="ARBA00022679"/>
    </source>
</evidence>
<dbReference type="PANTHER" id="PTHR21367:SF1">
    <property type="entry name" value="ARGINYL-TRNA--PROTEIN TRANSFERASE 1"/>
    <property type="match status" value="1"/>
</dbReference>
<dbReference type="Pfam" id="PF04377">
    <property type="entry name" value="ATE_C"/>
    <property type="match status" value="1"/>
</dbReference>
<keyword evidence="2 4" id="KW-0808">Transferase</keyword>
<name>A0A2A5JSU5_PSEO7</name>
<organism evidence="7 8">
    <name type="scientific">Pseudoalteromonas piscicida</name>
    <dbReference type="NCBI Taxonomy" id="43662"/>
    <lineage>
        <taxon>Bacteria</taxon>
        <taxon>Pseudomonadati</taxon>
        <taxon>Pseudomonadota</taxon>
        <taxon>Gammaproteobacteria</taxon>
        <taxon>Alteromonadales</taxon>
        <taxon>Pseudoalteromonadaceae</taxon>
        <taxon>Pseudoalteromonas</taxon>
    </lineage>
</organism>
<comment type="similarity">
    <text evidence="4">Belongs to the R-transferase family. Bpt subfamily.</text>
</comment>
<evidence type="ECO:0000313" key="7">
    <source>
        <dbReference type="EMBL" id="PCK32470.1"/>
    </source>
</evidence>
<comment type="subcellular location">
    <subcellularLocation>
        <location evidence="4">Cytoplasm</location>
    </subcellularLocation>
</comment>
<reference evidence="8" key="1">
    <citation type="journal article" date="2019" name="Genome Announc.">
        <title>Draft Genome Sequence of Pseudoalteromonas piscicida Strain 36Y ROTHPW, an Hypersaline Seawater Isolate from the South Coast of Sonora, Mexico.</title>
        <authorList>
            <person name="Sanchez-Diaz R."/>
            <person name="Molina-Garza Z.J."/>
            <person name="Cruz-Suarez L.E."/>
            <person name="Selvin J."/>
            <person name="Kiran G.S."/>
            <person name="Ibarra-Gamez J.C."/>
            <person name="Gomez-Gil B."/>
            <person name="Galaviz-Silva L."/>
        </authorList>
    </citation>
    <scope>NUCLEOTIDE SEQUENCE [LARGE SCALE GENOMIC DNA]</scope>
    <source>
        <strain evidence="8">36Y_RITHPW</strain>
    </source>
</reference>
<dbReference type="EMBL" id="NKHF01000029">
    <property type="protein sequence ID" value="PCK32470.1"/>
    <property type="molecule type" value="Genomic_DNA"/>
</dbReference>
<dbReference type="Pfam" id="PF04376">
    <property type="entry name" value="ATE_N"/>
    <property type="match status" value="1"/>
</dbReference>
<dbReference type="PIRSF" id="PIRSF037208">
    <property type="entry name" value="ATE_pro_prd"/>
    <property type="match status" value="1"/>
</dbReference>
<dbReference type="PANTHER" id="PTHR21367">
    <property type="entry name" value="ARGININE-TRNA-PROTEIN TRANSFERASE 1"/>
    <property type="match status" value="1"/>
</dbReference>
<protein>
    <recommendedName>
        <fullName evidence="4">Aspartate/glutamate leucyltransferase</fullName>
        <ecNumber evidence="4">2.3.2.29</ecNumber>
    </recommendedName>
</protein>
<dbReference type="RefSeq" id="WP_099641392.1">
    <property type="nucleotide sequence ID" value="NZ_JAQPZX010000008.1"/>
</dbReference>
<comment type="function">
    <text evidence="4">Functions in the N-end rule pathway of protein degradation where it conjugates Leu from its aminoacyl-tRNA to the N-termini of proteins containing an N-terminal aspartate or glutamate.</text>
</comment>
<dbReference type="NCBIfam" id="NF002342">
    <property type="entry name" value="PRK01305.1-3"/>
    <property type="match status" value="1"/>
</dbReference>
<dbReference type="InterPro" id="IPR030700">
    <property type="entry name" value="N-end_Aminoacyl_Trfase"/>
</dbReference>
<evidence type="ECO:0000256" key="3">
    <source>
        <dbReference type="ARBA" id="ARBA00023315"/>
    </source>
</evidence>
<dbReference type="NCBIfam" id="NF002346">
    <property type="entry name" value="PRK01305.2-3"/>
    <property type="match status" value="1"/>
</dbReference>
<dbReference type="InterPro" id="IPR017138">
    <property type="entry name" value="Asp_Glu_LeuTrfase"/>
</dbReference>
<dbReference type="InterPro" id="IPR016181">
    <property type="entry name" value="Acyl_CoA_acyltransferase"/>
</dbReference>
<dbReference type="GO" id="GO:0004057">
    <property type="term" value="F:arginyl-tRNA--protein transferase activity"/>
    <property type="evidence" value="ECO:0007669"/>
    <property type="project" value="InterPro"/>
</dbReference>
<dbReference type="HAMAP" id="MF_00689">
    <property type="entry name" value="Bpt"/>
    <property type="match status" value="1"/>
</dbReference>
<dbReference type="Proteomes" id="UP000228621">
    <property type="component" value="Unassembled WGS sequence"/>
</dbReference>
<evidence type="ECO:0000256" key="1">
    <source>
        <dbReference type="ARBA" id="ARBA00022490"/>
    </source>
</evidence>
<keyword evidence="3 4" id="KW-0012">Acyltransferase</keyword>
<sequence length="243" mass="28435">MNEHFPSKIGLSQQFSCSYLPEQKEQLLVILDPNCYSPDRFEQLLALGFRRSGDQIYRPHCPACSACQSVRVLAAQFKPSKSQKRKRNKVKQDYQIVVSHQERPEYYPLYEKYITVRHSDGSMYPPNHLQYESFLFCRWMNIIFVELWHQDKLIAVAVTDSMPSSLSAIYTFFDPDYEDLSIGTIMIMAQIEQAAKQNKPYLYLGYQIDECKKMRYKTQFLPAQKLVKDIWQDIDPKATTPCG</sequence>
<feature type="domain" description="N-end aminoacyl transferase N-terminal" evidence="5">
    <location>
        <begin position="16"/>
        <end position="85"/>
    </location>
</feature>
<dbReference type="NCBIfam" id="NF002345">
    <property type="entry name" value="PRK01305.2-2"/>
    <property type="match status" value="1"/>
</dbReference>